<feature type="transmembrane region" description="Helical" evidence="1">
    <location>
        <begin position="6"/>
        <end position="27"/>
    </location>
</feature>
<reference evidence="2" key="1">
    <citation type="submission" date="2023-10" db="EMBL/GenBank/DDBJ databases">
        <title>Genome assembly of Pristionchus species.</title>
        <authorList>
            <person name="Yoshida K."/>
            <person name="Sommer R.J."/>
        </authorList>
    </citation>
    <scope>NUCLEOTIDE SEQUENCE</scope>
    <source>
        <strain evidence="2">RS0144</strain>
    </source>
</reference>
<keyword evidence="1" id="KW-0812">Transmembrane</keyword>
<organism evidence="2 3">
    <name type="scientific">Pristionchus entomophagus</name>
    <dbReference type="NCBI Taxonomy" id="358040"/>
    <lineage>
        <taxon>Eukaryota</taxon>
        <taxon>Metazoa</taxon>
        <taxon>Ecdysozoa</taxon>
        <taxon>Nematoda</taxon>
        <taxon>Chromadorea</taxon>
        <taxon>Rhabditida</taxon>
        <taxon>Rhabditina</taxon>
        <taxon>Diplogasteromorpha</taxon>
        <taxon>Diplogasteroidea</taxon>
        <taxon>Neodiplogasteridae</taxon>
        <taxon>Pristionchus</taxon>
    </lineage>
</organism>
<dbReference type="AlphaFoldDB" id="A0AAV5SSN6"/>
<feature type="non-terminal residue" evidence="2">
    <location>
        <position position="1"/>
    </location>
</feature>
<dbReference type="EMBL" id="BTSX01000002">
    <property type="protein sequence ID" value="GMS83085.1"/>
    <property type="molecule type" value="Genomic_DNA"/>
</dbReference>
<gene>
    <name evidence="2" type="ORF">PENTCL1PPCAC_5260</name>
</gene>
<name>A0AAV5SSN6_9BILA</name>
<proteinExistence type="predicted"/>
<comment type="caution">
    <text evidence="2">The sequence shown here is derived from an EMBL/GenBank/DDBJ whole genome shotgun (WGS) entry which is preliminary data.</text>
</comment>
<evidence type="ECO:0000313" key="2">
    <source>
        <dbReference type="EMBL" id="GMS83085.1"/>
    </source>
</evidence>
<keyword evidence="3" id="KW-1185">Reference proteome</keyword>
<evidence type="ECO:0000256" key="1">
    <source>
        <dbReference type="SAM" id="Phobius"/>
    </source>
</evidence>
<protein>
    <submittedName>
        <fullName evidence="2">Uncharacterized protein</fullName>
    </submittedName>
</protein>
<evidence type="ECO:0000313" key="3">
    <source>
        <dbReference type="Proteomes" id="UP001432027"/>
    </source>
</evidence>
<keyword evidence="1" id="KW-0472">Membrane</keyword>
<sequence length="96" mass="10618">QYVFYALMTLAGALVGIGIGLLIRYAIYKRIERDRAPLLPQAAYGAQPPPPHAPNTPVMVPVARTLPYGRVQYEMDPIGPQQMADQQKIATDQVKK</sequence>
<accession>A0AAV5SSN6</accession>
<keyword evidence="1" id="KW-1133">Transmembrane helix</keyword>
<dbReference type="Proteomes" id="UP001432027">
    <property type="component" value="Unassembled WGS sequence"/>
</dbReference>